<evidence type="ECO:0000256" key="1">
    <source>
        <dbReference type="ARBA" id="ARBA00022908"/>
    </source>
</evidence>
<comment type="caution">
    <text evidence="7">The sequence shown here is derived from an EMBL/GenBank/DDBJ whole genome shotgun (WGS) entry which is preliminary data.</text>
</comment>
<feature type="active site" description="O-(5'-phospho-DNA)-serine intermediate" evidence="4 5">
    <location>
        <position position="13"/>
    </location>
</feature>
<evidence type="ECO:0000256" key="2">
    <source>
        <dbReference type="ARBA" id="ARBA00023125"/>
    </source>
</evidence>
<dbReference type="GO" id="GO:0000150">
    <property type="term" value="F:DNA strand exchange activity"/>
    <property type="evidence" value="ECO:0007669"/>
    <property type="project" value="InterPro"/>
</dbReference>
<dbReference type="GO" id="GO:0003677">
    <property type="term" value="F:DNA binding"/>
    <property type="evidence" value="ECO:0007669"/>
    <property type="project" value="UniProtKB-KW"/>
</dbReference>
<evidence type="ECO:0000259" key="6">
    <source>
        <dbReference type="PROSITE" id="PS51736"/>
    </source>
</evidence>
<dbReference type="InterPro" id="IPR011109">
    <property type="entry name" value="DNA_bind_recombinase_dom"/>
</dbReference>
<keyword evidence="3" id="KW-0233">DNA recombination</keyword>
<gene>
    <name evidence="7" type="ORF">GMLC_16140</name>
</gene>
<evidence type="ECO:0000313" key="8">
    <source>
        <dbReference type="Proteomes" id="UP000587586"/>
    </source>
</evidence>
<dbReference type="PANTHER" id="PTHR30461:SF2">
    <property type="entry name" value="SERINE RECOMBINASE PINE-RELATED"/>
    <property type="match status" value="1"/>
</dbReference>
<dbReference type="InterPro" id="IPR050639">
    <property type="entry name" value="SSR_resolvase"/>
</dbReference>
<organism evidence="7 8">
    <name type="scientific">Geomonas limicola</name>
    <dbReference type="NCBI Taxonomy" id="2740186"/>
    <lineage>
        <taxon>Bacteria</taxon>
        <taxon>Pseudomonadati</taxon>
        <taxon>Thermodesulfobacteriota</taxon>
        <taxon>Desulfuromonadia</taxon>
        <taxon>Geobacterales</taxon>
        <taxon>Geobacteraceae</taxon>
        <taxon>Geomonas</taxon>
    </lineage>
</organism>
<evidence type="ECO:0000313" key="7">
    <source>
        <dbReference type="EMBL" id="GFO68035.1"/>
    </source>
</evidence>
<dbReference type="SUPFAM" id="SSF53041">
    <property type="entry name" value="Resolvase-like"/>
    <property type="match status" value="1"/>
</dbReference>
<dbReference type="CDD" id="cd00338">
    <property type="entry name" value="Ser_Recombinase"/>
    <property type="match status" value="1"/>
</dbReference>
<evidence type="ECO:0000256" key="4">
    <source>
        <dbReference type="PIRSR" id="PIRSR606118-50"/>
    </source>
</evidence>
<dbReference type="SMART" id="SM00857">
    <property type="entry name" value="Resolvase"/>
    <property type="match status" value="1"/>
</dbReference>
<keyword evidence="2" id="KW-0238">DNA-binding</keyword>
<accession>A0A6V8N630</accession>
<name>A0A6V8N630_9BACT</name>
<dbReference type="EMBL" id="BLXZ01000003">
    <property type="protein sequence ID" value="GFO68035.1"/>
    <property type="molecule type" value="Genomic_DNA"/>
</dbReference>
<dbReference type="Pfam" id="PF07508">
    <property type="entry name" value="Recombinase"/>
    <property type="match status" value="1"/>
</dbReference>
<dbReference type="Gene3D" id="3.40.50.1390">
    <property type="entry name" value="Resolvase, N-terminal catalytic domain"/>
    <property type="match status" value="1"/>
</dbReference>
<keyword evidence="1" id="KW-0229">DNA integration</keyword>
<protein>
    <submittedName>
        <fullName evidence="7">Resolvase</fullName>
    </submittedName>
</protein>
<dbReference type="PROSITE" id="PS51736">
    <property type="entry name" value="RECOMBINASES_3"/>
    <property type="match status" value="1"/>
</dbReference>
<dbReference type="InterPro" id="IPR036162">
    <property type="entry name" value="Resolvase-like_N_sf"/>
</dbReference>
<evidence type="ECO:0000256" key="5">
    <source>
        <dbReference type="PROSITE-ProRule" id="PRU10137"/>
    </source>
</evidence>
<dbReference type="Pfam" id="PF00239">
    <property type="entry name" value="Resolvase"/>
    <property type="match status" value="1"/>
</dbReference>
<dbReference type="AlphaFoldDB" id="A0A6V8N630"/>
<evidence type="ECO:0000256" key="3">
    <source>
        <dbReference type="ARBA" id="ARBA00023172"/>
    </source>
</evidence>
<dbReference type="PROSITE" id="PS00397">
    <property type="entry name" value="RECOMBINASES_1"/>
    <property type="match status" value="1"/>
</dbReference>
<reference evidence="8" key="1">
    <citation type="submission" date="2020-06" db="EMBL/GenBank/DDBJ databases">
        <title>Draft genomic sequecing of Geomonas sp. Red745.</title>
        <authorList>
            <person name="Itoh H."/>
            <person name="Xu Z.X."/>
            <person name="Ushijima N."/>
            <person name="Masuda Y."/>
            <person name="Shiratori Y."/>
            <person name="Senoo K."/>
        </authorList>
    </citation>
    <scope>NUCLEOTIDE SEQUENCE [LARGE SCALE GENOMIC DNA]</scope>
    <source>
        <strain evidence="8">Red745</strain>
    </source>
</reference>
<dbReference type="InterPro" id="IPR006118">
    <property type="entry name" value="Recombinase_CS"/>
</dbReference>
<dbReference type="InterPro" id="IPR006119">
    <property type="entry name" value="Resolv_N"/>
</dbReference>
<proteinExistence type="predicted"/>
<sequence length="234" mass="25362">MAYGRFIGYVRVSTDRQGKSGLGIEAQRNAISDYLSGGKWELISEYTEIESGKRSDRQELQKAFKHCQMTGATLIIAKLDRLSRDAHFIGSVMKSGIEFVACDIPEANKFTIHIFAAMAEHEREMISQRTKAALQAAKARGTALGNPDNLNGEAAVKGRALGVQARQTKANAFSKAVAPLIEELAQQGMSLNGIAREFNARNILTARGKVGAWTPTAVRNALGRVASLGPSRRS</sequence>
<dbReference type="PANTHER" id="PTHR30461">
    <property type="entry name" value="DNA-INVERTASE FROM LAMBDOID PROPHAGE"/>
    <property type="match status" value="1"/>
</dbReference>
<dbReference type="Proteomes" id="UP000587586">
    <property type="component" value="Unassembled WGS sequence"/>
</dbReference>
<dbReference type="GO" id="GO:0015074">
    <property type="term" value="P:DNA integration"/>
    <property type="evidence" value="ECO:0007669"/>
    <property type="project" value="UniProtKB-KW"/>
</dbReference>
<keyword evidence="8" id="KW-1185">Reference proteome</keyword>
<dbReference type="RefSeq" id="WP_183360567.1">
    <property type="nucleotide sequence ID" value="NZ_BLXZ01000003.1"/>
</dbReference>
<feature type="domain" description="Resolvase/invertase-type recombinase catalytic" evidence="6">
    <location>
        <begin position="5"/>
        <end position="141"/>
    </location>
</feature>